<proteinExistence type="predicted"/>
<dbReference type="GO" id="GO:0005506">
    <property type="term" value="F:iron ion binding"/>
    <property type="evidence" value="ECO:0007669"/>
    <property type="project" value="InterPro"/>
</dbReference>
<dbReference type="InterPro" id="IPR006694">
    <property type="entry name" value="Fatty_acid_hydroxylase"/>
</dbReference>
<dbReference type="AlphaFoldDB" id="A0A1I2JHP5"/>
<reference evidence="3" key="1">
    <citation type="submission" date="2016-10" db="EMBL/GenBank/DDBJ databases">
        <authorList>
            <person name="de Groot N.N."/>
        </authorList>
    </citation>
    <scope>NUCLEOTIDE SEQUENCE [LARGE SCALE GENOMIC DNA]</scope>
    <source>
        <strain evidence="3">DSM 23609</strain>
    </source>
</reference>
<feature type="transmembrane region" description="Helical" evidence="1">
    <location>
        <begin position="131"/>
        <end position="149"/>
    </location>
</feature>
<organism evidence="3 4">
    <name type="scientific">Fontimonas thermophila</name>
    <dbReference type="NCBI Taxonomy" id="1076937"/>
    <lineage>
        <taxon>Bacteria</taxon>
        <taxon>Pseudomonadati</taxon>
        <taxon>Pseudomonadota</taxon>
        <taxon>Gammaproteobacteria</taxon>
        <taxon>Nevskiales</taxon>
        <taxon>Nevskiaceae</taxon>
        <taxon>Fontimonas</taxon>
    </lineage>
</organism>
<dbReference type="OrthoDB" id="5291370at2"/>
<evidence type="ECO:0000259" key="2">
    <source>
        <dbReference type="Pfam" id="PF04116"/>
    </source>
</evidence>
<dbReference type="Pfam" id="PF04116">
    <property type="entry name" value="FA_hydroxylase"/>
    <property type="match status" value="1"/>
</dbReference>
<dbReference type="STRING" id="1076937.SAMN04488120_10720"/>
<dbReference type="EMBL" id="FOOC01000007">
    <property type="protein sequence ID" value="SFF52687.1"/>
    <property type="molecule type" value="Genomic_DNA"/>
</dbReference>
<evidence type="ECO:0000313" key="3">
    <source>
        <dbReference type="EMBL" id="SFF52687.1"/>
    </source>
</evidence>
<dbReference type="RefSeq" id="WP_091533701.1">
    <property type="nucleotide sequence ID" value="NZ_FOOC01000007.1"/>
</dbReference>
<keyword evidence="4" id="KW-1185">Reference proteome</keyword>
<accession>A0A1I2JHP5</accession>
<gene>
    <name evidence="3" type="ORF">SAMN04488120_10720</name>
</gene>
<sequence>MTDTADDRRMMAAAETAQRNPMRPPDTLPRDARHALRVFWMHPSSLLIAGFTLLFGAWRLALGDLGWVDALIALAILAFFPVNEWLIHVFMLHYRPRRLFGRTIDFYLPITHRRHHADPWNLKWVFIPRHVHLLVLPVIGLLLWTLWPWKAWALTGVTVYLLLGLHYEWVHFLAHIPWCPNLAYYQRRVREHRYHHFRNENYWWGVSMGLGDRLFGTAPKVEDVRRSGTTHAVGGR</sequence>
<keyword evidence="1" id="KW-0812">Transmembrane</keyword>
<evidence type="ECO:0000313" key="4">
    <source>
        <dbReference type="Proteomes" id="UP000199771"/>
    </source>
</evidence>
<keyword evidence="1" id="KW-1133">Transmembrane helix</keyword>
<dbReference type="GO" id="GO:0016491">
    <property type="term" value="F:oxidoreductase activity"/>
    <property type="evidence" value="ECO:0007669"/>
    <property type="project" value="InterPro"/>
</dbReference>
<feature type="domain" description="Fatty acid hydroxylase" evidence="2">
    <location>
        <begin position="74"/>
        <end position="217"/>
    </location>
</feature>
<protein>
    <submittedName>
        <fullName evidence="3">Fatty acid hydroxylase superfamily protein</fullName>
    </submittedName>
</protein>
<feature type="transmembrane region" description="Helical" evidence="1">
    <location>
        <begin position="38"/>
        <end position="58"/>
    </location>
</feature>
<feature type="transmembrane region" description="Helical" evidence="1">
    <location>
        <begin position="169"/>
        <end position="185"/>
    </location>
</feature>
<feature type="transmembrane region" description="Helical" evidence="1">
    <location>
        <begin position="70"/>
        <end position="92"/>
    </location>
</feature>
<dbReference type="Proteomes" id="UP000199771">
    <property type="component" value="Unassembled WGS sequence"/>
</dbReference>
<keyword evidence="1" id="KW-0472">Membrane</keyword>
<dbReference type="GO" id="GO:0008610">
    <property type="term" value="P:lipid biosynthetic process"/>
    <property type="evidence" value="ECO:0007669"/>
    <property type="project" value="InterPro"/>
</dbReference>
<evidence type="ECO:0000256" key="1">
    <source>
        <dbReference type="SAM" id="Phobius"/>
    </source>
</evidence>
<name>A0A1I2JHP5_9GAMM</name>